<name>A0ABN9Y9T5_9DINO</name>
<dbReference type="Proteomes" id="UP001189429">
    <property type="component" value="Unassembled WGS sequence"/>
</dbReference>
<organism evidence="1 2">
    <name type="scientific">Prorocentrum cordatum</name>
    <dbReference type="NCBI Taxonomy" id="2364126"/>
    <lineage>
        <taxon>Eukaryota</taxon>
        <taxon>Sar</taxon>
        <taxon>Alveolata</taxon>
        <taxon>Dinophyceae</taxon>
        <taxon>Prorocentrales</taxon>
        <taxon>Prorocentraceae</taxon>
        <taxon>Prorocentrum</taxon>
    </lineage>
</organism>
<sequence length="127" mass="13607">MQSFLPRKAVIYSGRGFASASVTLRDSCHGHAFREVLGGADGTPTNIAKRRGVRDTTAAVNSLDYIKLTLLITTATTENVGLLQSTITGGSQRVEILDVIAIAIVDDTRVFAKRTSTSRPVETLSNQ</sequence>
<proteinExistence type="predicted"/>
<protein>
    <submittedName>
        <fullName evidence="1">Uncharacterized protein</fullName>
    </submittedName>
</protein>
<evidence type="ECO:0000313" key="2">
    <source>
        <dbReference type="Proteomes" id="UP001189429"/>
    </source>
</evidence>
<gene>
    <name evidence="1" type="ORF">PCOR1329_LOCUS83819</name>
</gene>
<reference evidence="1" key="1">
    <citation type="submission" date="2023-10" db="EMBL/GenBank/DDBJ databases">
        <authorList>
            <person name="Chen Y."/>
            <person name="Shah S."/>
            <person name="Dougan E. K."/>
            <person name="Thang M."/>
            <person name="Chan C."/>
        </authorList>
    </citation>
    <scope>NUCLEOTIDE SEQUENCE [LARGE SCALE GENOMIC DNA]</scope>
</reference>
<comment type="caution">
    <text evidence="1">The sequence shown here is derived from an EMBL/GenBank/DDBJ whole genome shotgun (WGS) entry which is preliminary data.</text>
</comment>
<accession>A0ABN9Y9T5</accession>
<dbReference type="EMBL" id="CAUYUJ010022185">
    <property type="protein sequence ID" value="CAK0909385.1"/>
    <property type="molecule type" value="Genomic_DNA"/>
</dbReference>
<keyword evidence="2" id="KW-1185">Reference proteome</keyword>
<evidence type="ECO:0000313" key="1">
    <source>
        <dbReference type="EMBL" id="CAK0909385.1"/>
    </source>
</evidence>